<dbReference type="GeneID" id="20645227"/>
<evidence type="ECO:0000259" key="2">
    <source>
        <dbReference type="Pfam" id="PF22936"/>
    </source>
</evidence>
<protein>
    <recommendedName>
        <fullName evidence="2">Retrovirus-related Pol polyprotein from transposon TNT 1-94-like beta-barrel domain-containing protein</fullName>
    </recommendedName>
</protein>
<gene>
    <name evidence="3" type="ORF">PHYSODRAFT_325210</name>
</gene>
<dbReference type="RefSeq" id="XP_009519343.1">
    <property type="nucleotide sequence ID" value="XM_009521048.1"/>
</dbReference>
<dbReference type="InterPro" id="IPR054722">
    <property type="entry name" value="PolX-like_BBD"/>
</dbReference>
<feature type="region of interest" description="Disordered" evidence="1">
    <location>
        <begin position="39"/>
        <end position="106"/>
    </location>
</feature>
<dbReference type="Pfam" id="PF22936">
    <property type="entry name" value="Pol_BBD"/>
    <property type="match status" value="1"/>
</dbReference>
<accession>G4Z154</accession>
<sequence>MSSGQTSSDDFPSLVGADNIDVWKAHLCVALDGKRLRGFATKPDYDGFSEDDTKDSGRDMSADDDPPKSTPAKTAESDSEAVDYDESDDNAKPQSGSDDDLSGDSGTAIERKDLSVILSFNRRNAHQARKLLKNPNANPLNQRERRHQEVKTKAFLMNTMSYSAAEGAVFHDNLYVIQHYLMEIKYEEGLDLTEFFKSIYLFRSMTKPWTDDIRIWKDQRKYIPYADLKQSIKGKNKHKNKRNGNGAGDNCNGNRRKNRQRQNPQDSSDDDIYRQGKSRKRKRRQDNSGNDDEAEGNRPQVNVDLDTTWAIGSRCRRHVTHEAQWLPNISTSGGSIIVGGKNQIPIEGIGLVELEVIDPKGNMKKLMLHGHDFRFSFDRKTCVMQTDVRFSIKAPMTYNIDLYQFEAIPGVNASALIAMSGAKLSVDSTVLRL</sequence>
<keyword evidence="4" id="KW-1185">Reference proteome</keyword>
<dbReference type="InParanoid" id="G4Z154"/>
<dbReference type="EMBL" id="JH159152">
    <property type="protein sequence ID" value="EGZ24055.1"/>
    <property type="molecule type" value="Genomic_DNA"/>
</dbReference>
<organism evidence="3 4">
    <name type="scientific">Phytophthora sojae (strain P6497)</name>
    <name type="common">Soybean stem and root rot agent</name>
    <name type="synonym">Phytophthora megasperma f. sp. glycines</name>
    <dbReference type="NCBI Taxonomy" id="1094619"/>
    <lineage>
        <taxon>Eukaryota</taxon>
        <taxon>Sar</taxon>
        <taxon>Stramenopiles</taxon>
        <taxon>Oomycota</taxon>
        <taxon>Peronosporomycetes</taxon>
        <taxon>Peronosporales</taxon>
        <taxon>Peronosporaceae</taxon>
        <taxon>Phytophthora</taxon>
    </lineage>
</organism>
<evidence type="ECO:0000313" key="4">
    <source>
        <dbReference type="Proteomes" id="UP000002640"/>
    </source>
</evidence>
<proteinExistence type="predicted"/>
<evidence type="ECO:0000313" key="3">
    <source>
        <dbReference type="EMBL" id="EGZ24055.1"/>
    </source>
</evidence>
<feature type="domain" description="Retrovirus-related Pol polyprotein from transposon TNT 1-94-like beta-barrel" evidence="2">
    <location>
        <begin position="309"/>
        <end position="362"/>
    </location>
</feature>
<name>G4Z154_PHYSP</name>
<dbReference type="Proteomes" id="UP000002640">
    <property type="component" value="Unassembled WGS sequence"/>
</dbReference>
<feature type="compositionally biased region" description="Basic residues" evidence="1">
    <location>
        <begin position="232"/>
        <end position="242"/>
    </location>
</feature>
<feature type="compositionally biased region" description="Basic and acidic residues" evidence="1">
    <location>
        <begin position="54"/>
        <end position="67"/>
    </location>
</feature>
<reference evidence="3 4" key="1">
    <citation type="journal article" date="2006" name="Science">
        <title>Phytophthora genome sequences uncover evolutionary origins and mechanisms of pathogenesis.</title>
        <authorList>
            <person name="Tyler B.M."/>
            <person name="Tripathy S."/>
            <person name="Zhang X."/>
            <person name="Dehal P."/>
            <person name="Jiang R.H."/>
            <person name="Aerts A."/>
            <person name="Arredondo F.D."/>
            <person name="Baxter L."/>
            <person name="Bensasson D."/>
            <person name="Beynon J.L."/>
            <person name="Chapman J."/>
            <person name="Damasceno C.M."/>
            <person name="Dorrance A.E."/>
            <person name="Dou D."/>
            <person name="Dickerman A.W."/>
            <person name="Dubchak I.L."/>
            <person name="Garbelotto M."/>
            <person name="Gijzen M."/>
            <person name="Gordon S.G."/>
            <person name="Govers F."/>
            <person name="Grunwald N.J."/>
            <person name="Huang W."/>
            <person name="Ivors K.L."/>
            <person name="Jones R.W."/>
            <person name="Kamoun S."/>
            <person name="Krampis K."/>
            <person name="Lamour K.H."/>
            <person name="Lee M.K."/>
            <person name="McDonald W.H."/>
            <person name="Medina M."/>
            <person name="Meijer H.J."/>
            <person name="Nordberg E.K."/>
            <person name="Maclean D.J."/>
            <person name="Ospina-Giraldo M.D."/>
            <person name="Morris P.F."/>
            <person name="Phuntumart V."/>
            <person name="Putnam N.H."/>
            <person name="Rash S."/>
            <person name="Rose J.K."/>
            <person name="Sakihama Y."/>
            <person name="Salamov A.A."/>
            <person name="Savidor A."/>
            <person name="Scheuring C.F."/>
            <person name="Smith B.M."/>
            <person name="Sobral B.W."/>
            <person name="Terry A."/>
            <person name="Torto-Alalibo T.A."/>
            <person name="Win J."/>
            <person name="Xu Z."/>
            <person name="Zhang H."/>
            <person name="Grigoriev I.V."/>
            <person name="Rokhsar D.S."/>
            <person name="Boore J.L."/>
        </authorList>
    </citation>
    <scope>NUCLEOTIDE SEQUENCE [LARGE SCALE GENOMIC DNA]</scope>
    <source>
        <strain evidence="3 4">P6497</strain>
    </source>
</reference>
<evidence type="ECO:0000256" key="1">
    <source>
        <dbReference type="SAM" id="MobiDB-lite"/>
    </source>
</evidence>
<feature type="region of interest" description="Disordered" evidence="1">
    <location>
        <begin position="229"/>
        <end position="303"/>
    </location>
</feature>
<dbReference type="KEGG" id="psoj:PHYSODRAFT_325210"/>
<dbReference type="AlphaFoldDB" id="G4Z154"/>
<feature type="compositionally biased region" description="Acidic residues" evidence="1">
    <location>
        <begin position="77"/>
        <end position="88"/>
    </location>
</feature>